<organism evidence="3 4">
    <name type="scientific">candidate division WS6 bacterium GW2011_GWF2_39_15</name>
    <dbReference type="NCBI Taxonomy" id="1619100"/>
    <lineage>
        <taxon>Bacteria</taxon>
        <taxon>Candidatus Dojkabacteria</taxon>
    </lineage>
</organism>
<accession>A0A0G0MYW7</accession>
<dbReference type="InterPro" id="IPR000683">
    <property type="entry name" value="Gfo/Idh/MocA-like_OxRdtase_N"/>
</dbReference>
<dbReference type="PANTHER" id="PTHR43249">
    <property type="entry name" value="UDP-N-ACETYL-2-AMINO-2-DEOXY-D-GLUCURONATE OXIDASE"/>
    <property type="match status" value="1"/>
</dbReference>
<gene>
    <name evidence="3" type="ORF">UT34_C0002G0253</name>
</gene>
<dbReference type="PATRIC" id="fig|1619100.3.peg.803"/>
<evidence type="ECO:0000259" key="1">
    <source>
        <dbReference type="Pfam" id="PF01408"/>
    </source>
</evidence>
<evidence type="ECO:0000313" key="4">
    <source>
        <dbReference type="Proteomes" id="UP000034799"/>
    </source>
</evidence>
<evidence type="ECO:0008006" key="5">
    <source>
        <dbReference type="Google" id="ProtNLM"/>
    </source>
</evidence>
<dbReference type="EMBL" id="LBWK01000002">
    <property type="protein sequence ID" value="KKR05746.1"/>
    <property type="molecule type" value="Genomic_DNA"/>
</dbReference>
<dbReference type="Gene3D" id="3.40.50.720">
    <property type="entry name" value="NAD(P)-binding Rossmann-like Domain"/>
    <property type="match status" value="1"/>
</dbReference>
<dbReference type="InterPro" id="IPR036291">
    <property type="entry name" value="NAD(P)-bd_dom_sf"/>
</dbReference>
<dbReference type="PANTHER" id="PTHR43249:SF1">
    <property type="entry name" value="D-GLUCOSIDE 3-DEHYDROGENASE"/>
    <property type="match status" value="1"/>
</dbReference>
<dbReference type="STRING" id="1619100.UT34_C0002G0253"/>
<name>A0A0G0MYW7_9BACT</name>
<feature type="domain" description="Gfo/Idh/MocA-like oxidoreductase N-terminal" evidence="1">
    <location>
        <begin position="4"/>
        <end position="126"/>
    </location>
</feature>
<dbReference type="InterPro" id="IPR004104">
    <property type="entry name" value="Gfo/Idh/MocA-like_OxRdtase_C"/>
</dbReference>
<evidence type="ECO:0000259" key="2">
    <source>
        <dbReference type="Pfam" id="PF02894"/>
    </source>
</evidence>
<dbReference type="SUPFAM" id="SSF51735">
    <property type="entry name" value="NAD(P)-binding Rossmann-fold domains"/>
    <property type="match status" value="1"/>
</dbReference>
<proteinExistence type="predicted"/>
<dbReference type="AlphaFoldDB" id="A0A0G0MYW7"/>
<dbReference type="InterPro" id="IPR052515">
    <property type="entry name" value="Gfo/Idh/MocA_Oxidoreductase"/>
</dbReference>
<protein>
    <recommendedName>
        <fullName evidence="5">Lipopolysaccharide biosynthesis protein WbpB</fullName>
    </recommendedName>
</protein>
<dbReference type="Gene3D" id="3.30.360.10">
    <property type="entry name" value="Dihydrodipicolinate Reductase, domain 2"/>
    <property type="match status" value="1"/>
</dbReference>
<dbReference type="GO" id="GO:0000166">
    <property type="term" value="F:nucleotide binding"/>
    <property type="evidence" value="ECO:0007669"/>
    <property type="project" value="InterPro"/>
</dbReference>
<feature type="domain" description="Gfo/Idh/MocA-like oxidoreductase C-terminal" evidence="2">
    <location>
        <begin position="152"/>
        <end position="212"/>
    </location>
</feature>
<reference evidence="3 4" key="1">
    <citation type="journal article" date="2015" name="Nature">
        <title>rRNA introns, odd ribosomes, and small enigmatic genomes across a large radiation of phyla.</title>
        <authorList>
            <person name="Brown C.T."/>
            <person name="Hug L.A."/>
            <person name="Thomas B.C."/>
            <person name="Sharon I."/>
            <person name="Castelle C.J."/>
            <person name="Singh A."/>
            <person name="Wilkins M.J."/>
            <person name="Williams K.H."/>
            <person name="Banfield J.F."/>
        </authorList>
    </citation>
    <scope>NUCLEOTIDE SEQUENCE [LARGE SCALE GENOMIC DNA]</scope>
</reference>
<comment type="caution">
    <text evidence="3">The sequence shown here is derived from an EMBL/GenBank/DDBJ whole genome shotgun (WGS) entry which is preliminary data.</text>
</comment>
<dbReference type="Pfam" id="PF02894">
    <property type="entry name" value="GFO_IDH_MocA_C"/>
    <property type="match status" value="1"/>
</dbReference>
<evidence type="ECO:0000313" key="3">
    <source>
        <dbReference type="EMBL" id="KKR05746.1"/>
    </source>
</evidence>
<dbReference type="Pfam" id="PF01408">
    <property type="entry name" value="GFO_IDH_MocA"/>
    <property type="match status" value="1"/>
</dbReference>
<sequence length="313" mass="35763">MSKRFAITGVGGYIAPRHLEAIKATGNELVAACDPNDSVGIMDRYFYEAAYFKEFERFDRHLDKLRRAGEGIDFMTVCSPNYLHDAHIRLALRLGADAICEKPLVLNPWNIDALEELAEEYKQKVYTILQLRVHPAIIALREKVRKEKRKKKYKIDLTYLTSRGGWYLVSWKGDIEKSGGLATNIGIHFFDMLSWIFGKVQKQEVHYSDEKSVGGYLELEKAEVSWFLSIDRKNLPKNATGSTYRSIMIDGEEFEFSEGFTDLHTRVYEETLNGNGFVAGDTREAIKLAHDIRTSPVIGVKDYSHPILKKLSK</sequence>
<dbReference type="Proteomes" id="UP000034799">
    <property type="component" value="Unassembled WGS sequence"/>
</dbReference>